<comment type="catalytic activity">
    <reaction evidence="11">
        <text>tRNA(Val) + L-valine + ATP = L-valyl-tRNA(Val) + AMP + diphosphate</text>
        <dbReference type="Rhea" id="RHEA:10704"/>
        <dbReference type="Rhea" id="RHEA-COMP:9672"/>
        <dbReference type="Rhea" id="RHEA-COMP:9708"/>
        <dbReference type="ChEBI" id="CHEBI:30616"/>
        <dbReference type="ChEBI" id="CHEBI:33019"/>
        <dbReference type="ChEBI" id="CHEBI:57762"/>
        <dbReference type="ChEBI" id="CHEBI:78442"/>
        <dbReference type="ChEBI" id="CHEBI:78537"/>
        <dbReference type="ChEBI" id="CHEBI:456215"/>
        <dbReference type="EC" id="6.1.1.9"/>
    </reaction>
</comment>
<dbReference type="SUPFAM" id="SSF47323">
    <property type="entry name" value="Anticodon-binding domain of a subclass of class I aminoacyl-tRNA synthetases"/>
    <property type="match status" value="1"/>
</dbReference>
<accession>A0AAD7U4N0</accession>
<protein>
    <recommendedName>
        <fullName evidence="3">valine--tRNA ligase</fullName>
        <ecNumber evidence="3">6.1.1.9</ecNumber>
    </recommendedName>
    <alternativeName>
        <fullName evidence="10">Valyl-tRNA synthetase</fullName>
    </alternativeName>
</protein>
<comment type="similarity">
    <text evidence="2 12">Belongs to the class-I aminoacyl-tRNA synthetase family.</text>
</comment>
<evidence type="ECO:0000256" key="13">
    <source>
        <dbReference type="SAM" id="MobiDB-lite"/>
    </source>
</evidence>
<dbReference type="GO" id="GO:0002161">
    <property type="term" value="F:aminoacyl-tRNA deacylase activity"/>
    <property type="evidence" value="ECO:0007669"/>
    <property type="project" value="InterPro"/>
</dbReference>
<dbReference type="InterPro" id="IPR002303">
    <property type="entry name" value="Valyl-tRNA_ligase"/>
</dbReference>
<dbReference type="InterPro" id="IPR002300">
    <property type="entry name" value="aa-tRNA-synth_Ia"/>
</dbReference>
<evidence type="ECO:0000256" key="7">
    <source>
        <dbReference type="ARBA" id="ARBA00022840"/>
    </source>
</evidence>
<keyword evidence="8 12" id="KW-0648">Protein biosynthesis</keyword>
<keyword evidence="17" id="KW-1185">Reference proteome</keyword>
<dbReference type="FunFam" id="3.40.50.620:FF:000020">
    <property type="entry name" value="Valine--tRNA ligase, mitochondrial"/>
    <property type="match status" value="1"/>
</dbReference>
<dbReference type="PRINTS" id="PR00986">
    <property type="entry name" value="TRNASYNTHVAL"/>
</dbReference>
<evidence type="ECO:0000256" key="6">
    <source>
        <dbReference type="ARBA" id="ARBA00022741"/>
    </source>
</evidence>
<comment type="subcellular location">
    <subcellularLocation>
        <location evidence="1">Cytoplasm</location>
    </subcellularLocation>
</comment>
<evidence type="ECO:0000256" key="1">
    <source>
        <dbReference type="ARBA" id="ARBA00004496"/>
    </source>
</evidence>
<dbReference type="InterPro" id="IPR014729">
    <property type="entry name" value="Rossmann-like_a/b/a_fold"/>
</dbReference>
<evidence type="ECO:0000256" key="2">
    <source>
        <dbReference type="ARBA" id="ARBA00005594"/>
    </source>
</evidence>
<dbReference type="Pfam" id="PF00133">
    <property type="entry name" value="tRNA-synt_1"/>
    <property type="match status" value="1"/>
</dbReference>
<dbReference type="InterPro" id="IPR009080">
    <property type="entry name" value="tRNAsynth_Ia_anticodon-bd"/>
</dbReference>
<dbReference type="FunFam" id="3.40.50.620:FF:000078">
    <property type="entry name" value="Valine--tRNA ligase, mitochondrial"/>
    <property type="match status" value="1"/>
</dbReference>
<gene>
    <name evidence="16" type="ORF">CTAYLR_005497</name>
</gene>
<dbReference type="NCBIfam" id="TIGR00422">
    <property type="entry name" value="valS"/>
    <property type="match status" value="1"/>
</dbReference>
<evidence type="ECO:0000256" key="10">
    <source>
        <dbReference type="ARBA" id="ARBA00029936"/>
    </source>
</evidence>
<dbReference type="Gene3D" id="1.10.287.380">
    <property type="entry name" value="Valyl-tRNA synthetase, C-terminal domain"/>
    <property type="match status" value="1"/>
</dbReference>
<dbReference type="InterPro" id="IPR013155">
    <property type="entry name" value="M/V/L/I-tRNA-synth_anticd-bd"/>
</dbReference>
<dbReference type="GO" id="GO:0005829">
    <property type="term" value="C:cytosol"/>
    <property type="evidence" value="ECO:0007669"/>
    <property type="project" value="TreeGrafter"/>
</dbReference>
<dbReference type="Proteomes" id="UP001230188">
    <property type="component" value="Unassembled WGS sequence"/>
</dbReference>
<keyword evidence="7 12" id="KW-0067">ATP-binding</keyword>
<dbReference type="SUPFAM" id="SSF50677">
    <property type="entry name" value="ValRS/IleRS/LeuRS editing domain"/>
    <property type="match status" value="1"/>
</dbReference>
<evidence type="ECO:0000256" key="5">
    <source>
        <dbReference type="ARBA" id="ARBA00022598"/>
    </source>
</evidence>
<dbReference type="CDD" id="cd07962">
    <property type="entry name" value="Anticodon_Ia_Val"/>
    <property type="match status" value="1"/>
</dbReference>
<dbReference type="GO" id="GO:0006438">
    <property type="term" value="P:valyl-tRNA aminoacylation"/>
    <property type="evidence" value="ECO:0007669"/>
    <property type="project" value="InterPro"/>
</dbReference>
<feature type="domain" description="Methionyl/Valyl/Leucyl/Isoleucyl-tRNA synthetase anticodon-binding" evidence="15">
    <location>
        <begin position="822"/>
        <end position="974"/>
    </location>
</feature>
<dbReference type="HAMAP" id="MF_02004">
    <property type="entry name" value="Val_tRNA_synth_type1"/>
    <property type="match status" value="1"/>
</dbReference>
<dbReference type="InterPro" id="IPR033705">
    <property type="entry name" value="Anticodon_Ia_Val"/>
</dbReference>
<dbReference type="Gene3D" id="1.10.730.10">
    <property type="entry name" value="Isoleucyl-tRNA Synthetase, Domain 1"/>
    <property type="match status" value="1"/>
</dbReference>
<proteinExistence type="inferred from homology"/>
<dbReference type="AlphaFoldDB" id="A0AAD7U4N0"/>
<dbReference type="Gene3D" id="3.40.50.620">
    <property type="entry name" value="HUPs"/>
    <property type="match status" value="2"/>
</dbReference>
<evidence type="ECO:0000313" key="16">
    <source>
        <dbReference type="EMBL" id="KAJ8598262.1"/>
    </source>
</evidence>
<evidence type="ECO:0000256" key="12">
    <source>
        <dbReference type="RuleBase" id="RU363035"/>
    </source>
</evidence>
<feature type="compositionally biased region" description="Basic and acidic residues" evidence="13">
    <location>
        <begin position="40"/>
        <end position="91"/>
    </location>
</feature>
<keyword evidence="9 12" id="KW-0030">Aminoacyl-tRNA synthetase</keyword>
<evidence type="ECO:0000256" key="4">
    <source>
        <dbReference type="ARBA" id="ARBA00022490"/>
    </source>
</evidence>
<dbReference type="InterPro" id="IPR037118">
    <property type="entry name" value="Val-tRNA_synth_C_sf"/>
</dbReference>
<dbReference type="CDD" id="cd00817">
    <property type="entry name" value="ValRS_core"/>
    <property type="match status" value="1"/>
</dbReference>
<keyword evidence="6 12" id="KW-0547">Nucleotide-binding</keyword>
<sequence length="1114" mass="125114">MVGGPCALDEYALVYSMVSEEMTTGLTMTTTSSGAKKLSKKEQKRQARGDSGTKKEKDPNRWAVDPEKQKAKAEKAARAKASKEARSKIEEVEAPPTPCGEKKVLAALMAKTYAPSAVEASWQEWWEKSGLYGCEARTVGDNKKFVIVIPPPNVTGSLHLGHALTAAIEDCLARWHRMRGDATLYVPGTDHAGIATQSVVEKQLAKQSVSRHDLGREKFLEKVWEWKEQYGSRICRQLRRLGSSVDWGRERFTMDPMCAKAVTEAFVRLHERGLVYRASRLVNWSVALKSAISDLEVEYVELEGGEWRSVPNHAEEASYQFGMFTEFAYKVIDDESGVETGDEVVVATTRLETMLGDVAVAVHPRDPRYERLHGKRVRHPFFPSRRVDIILDDVLVDMTLGTGCVKITPAHDPNDYECGKRHDLRFITILDVDGRIVSEATPFFSSQNRPVEQSEVFPAWVAGKKRYDARKIVEDKLRELGLIRDKYPRPMRLALCSRSNDIIEPLVQPQWFVECSGMARRACEAVRNGSLRILPSMHEKTWFQWLKNIRPWCVSRQLWWGHRIPAWFAYAEGDEDVDVNSPAMSHRWVVARDDSEAAGRATEILAEEGKVLGRLARDDDVLDTWFSSGLFPFSVFGWPDTTPDLEAFYPTTLLETGLDILFFWVARMVMLGLELTDSLPFTDVYLHAMVRDKDGRKMSKSLGNVIDPLEVIDGCDLEALVSRLREGNLKPEEIARAEKGHRADFPEGIPRCGTDALRVGLLAYTVQGRDINLDIKRVIGYRNFCNKLWNVVRFVLGCFGDFRIDAVKFDDDDAAADLAPRDRFALSRLDAAVQAVSSSLETYAFADAVEALYRFFLDDLCDVYVELVKPVVYEDDKNVTAAAAARDAAITAKKTLWACLDVGLRALHPFCPFVTEELWQRLPRPQPLDTSIMVAPYPEPLGRRDPGVEADTRLVLACVDAARSLRAQYNVARKPAAFYVRFTTPDKNAAFARQLDDFETLAKASTTTLLSPRDPTPTDCALKIVDETTAVLIDLKGLVDPKAEIDKLAKQIDDLTPLISKLEAKQADPAYLANAPEKQRRLDADKLRQYTERRDVAQQAIAMWEQTAASSSSS</sequence>
<dbReference type="NCBIfam" id="NF004349">
    <property type="entry name" value="PRK05729.1"/>
    <property type="match status" value="1"/>
</dbReference>
<dbReference type="GO" id="GO:0004832">
    <property type="term" value="F:valine-tRNA ligase activity"/>
    <property type="evidence" value="ECO:0007669"/>
    <property type="project" value="UniProtKB-EC"/>
</dbReference>
<evidence type="ECO:0000256" key="3">
    <source>
        <dbReference type="ARBA" id="ARBA00013169"/>
    </source>
</evidence>
<evidence type="ECO:0000256" key="8">
    <source>
        <dbReference type="ARBA" id="ARBA00022917"/>
    </source>
</evidence>
<evidence type="ECO:0000256" key="9">
    <source>
        <dbReference type="ARBA" id="ARBA00023146"/>
    </source>
</evidence>
<dbReference type="InterPro" id="IPR001412">
    <property type="entry name" value="aa-tRNA-synth_I_CS"/>
</dbReference>
<evidence type="ECO:0000259" key="15">
    <source>
        <dbReference type="Pfam" id="PF08264"/>
    </source>
</evidence>
<organism evidence="16 17">
    <name type="scientific">Chrysophaeum taylorii</name>
    <dbReference type="NCBI Taxonomy" id="2483200"/>
    <lineage>
        <taxon>Eukaryota</taxon>
        <taxon>Sar</taxon>
        <taxon>Stramenopiles</taxon>
        <taxon>Ochrophyta</taxon>
        <taxon>Pelagophyceae</taxon>
        <taxon>Pelagomonadales</taxon>
        <taxon>Pelagomonadaceae</taxon>
        <taxon>Chrysophaeum</taxon>
    </lineage>
</organism>
<feature type="region of interest" description="Disordered" evidence="13">
    <location>
        <begin position="27"/>
        <end position="96"/>
    </location>
</feature>
<evidence type="ECO:0000313" key="17">
    <source>
        <dbReference type="Proteomes" id="UP001230188"/>
    </source>
</evidence>
<dbReference type="Pfam" id="PF08264">
    <property type="entry name" value="Anticodon_1"/>
    <property type="match status" value="1"/>
</dbReference>
<keyword evidence="4" id="KW-0963">Cytoplasm</keyword>
<dbReference type="FunFam" id="1.10.730.10:FF:000009">
    <property type="entry name" value="Valine--tRNA ligase, mitochondrial"/>
    <property type="match status" value="1"/>
</dbReference>
<dbReference type="PANTHER" id="PTHR11946:SF109">
    <property type="entry name" value="VALINE--TRNA LIGASE"/>
    <property type="match status" value="1"/>
</dbReference>
<evidence type="ECO:0000259" key="14">
    <source>
        <dbReference type="Pfam" id="PF00133"/>
    </source>
</evidence>
<dbReference type="EMBL" id="JAQMWT010000682">
    <property type="protein sequence ID" value="KAJ8598262.1"/>
    <property type="molecule type" value="Genomic_DNA"/>
</dbReference>
<dbReference type="GO" id="GO:0005524">
    <property type="term" value="F:ATP binding"/>
    <property type="evidence" value="ECO:0007669"/>
    <property type="project" value="UniProtKB-KW"/>
</dbReference>
<comment type="caution">
    <text evidence="16">The sequence shown here is derived from an EMBL/GenBank/DDBJ whole genome shotgun (WGS) entry which is preliminary data.</text>
</comment>
<name>A0AAD7U4N0_9STRA</name>
<dbReference type="PANTHER" id="PTHR11946">
    <property type="entry name" value="VALYL-TRNA SYNTHETASES"/>
    <property type="match status" value="1"/>
</dbReference>
<reference evidence="16" key="1">
    <citation type="submission" date="2023-01" db="EMBL/GenBank/DDBJ databases">
        <title>Metagenome sequencing of chrysophaentin producing Chrysophaeum taylorii.</title>
        <authorList>
            <person name="Davison J."/>
            <person name="Bewley C."/>
        </authorList>
    </citation>
    <scope>NUCLEOTIDE SEQUENCE</scope>
    <source>
        <strain evidence="16">NIES-1699</strain>
    </source>
</reference>
<dbReference type="PROSITE" id="PS00178">
    <property type="entry name" value="AA_TRNA_LIGASE_I"/>
    <property type="match status" value="1"/>
</dbReference>
<dbReference type="SUPFAM" id="SSF52374">
    <property type="entry name" value="Nucleotidylyl transferase"/>
    <property type="match status" value="1"/>
</dbReference>
<dbReference type="EC" id="6.1.1.9" evidence="3"/>
<keyword evidence="5 12" id="KW-0436">Ligase</keyword>
<feature type="domain" description="Aminoacyl-tRNA synthetase class Ia" evidence="14">
    <location>
        <begin position="122"/>
        <end position="774"/>
    </location>
</feature>
<dbReference type="InterPro" id="IPR009008">
    <property type="entry name" value="Val/Leu/Ile-tRNA-synth_edit"/>
</dbReference>
<evidence type="ECO:0000256" key="11">
    <source>
        <dbReference type="ARBA" id="ARBA00047552"/>
    </source>
</evidence>